<organism evidence="2 3">
    <name type="scientific">Saliniradius amylolyticus</name>
    <dbReference type="NCBI Taxonomy" id="2183582"/>
    <lineage>
        <taxon>Bacteria</taxon>
        <taxon>Pseudomonadati</taxon>
        <taxon>Pseudomonadota</taxon>
        <taxon>Gammaproteobacteria</taxon>
        <taxon>Alteromonadales</taxon>
        <taxon>Alteromonadaceae</taxon>
        <taxon>Saliniradius</taxon>
    </lineage>
</organism>
<gene>
    <name evidence="2" type="ORF">HMF8227_01904</name>
</gene>
<feature type="transmembrane region" description="Helical" evidence="1">
    <location>
        <begin position="21"/>
        <end position="42"/>
    </location>
</feature>
<keyword evidence="1" id="KW-1133">Transmembrane helix</keyword>
<keyword evidence="3" id="KW-1185">Reference proteome</keyword>
<reference evidence="2 3" key="1">
    <citation type="submission" date="2018-05" db="EMBL/GenBank/DDBJ databases">
        <title>Salinimonas sp. HMF8227 Genome sequencing and assembly.</title>
        <authorList>
            <person name="Kang H."/>
            <person name="Kang J."/>
            <person name="Cha I."/>
            <person name="Kim H."/>
            <person name="Joh K."/>
        </authorList>
    </citation>
    <scope>NUCLEOTIDE SEQUENCE [LARGE SCALE GENOMIC DNA]</scope>
    <source>
        <strain evidence="2 3">HMF8227</strain>
    </source>
</reference>
<feature type="transmembrane region" description="Helical" evidence="1">
    <location>
        <begin position="109"/>
        <end position="134"/>
    </location>
</feature>
<sequence length="136" mass="15364">MSNRDEIFKYHELAKDAGNRLRSYILSVSSGATGVFFLALTAGGERALSAPEQWLLVLALLAFVTTVGLCLYELRIDAKRFFALAKELEKPEEDQRWEENERYKSKRYWLIHASYVTLGVAICATSIYLVLAIVGI</sequence>
<dbReference type="Proteomes" id="UP000245728">
    <property type="component" value="Chromosome"/>
</dbReference>
<dbReference type="KEGG" id="salh:HMF8227_01904"/>
<dbReference type="EMBL" id="CP029347">
    <property type="protein sequence ID" value="AWL12374.1"/>
    <property type="molecule type" value="Genomic_DNA"/>
</dbReference>
<evidence type="ECO:0000313" key="2">
    <source>
        <dbReference type="EMBL" id="AWL12374.1"/>
    </source>
</evidence>
<dbReference type="RefSeq" id="WP_162558563.1">
    <property type="nucleotide sequence ID" value="NZ_CP029347.1"/>
</dbReference>
<protein>
    <recommendedName>
        <fullName evidence="4">DUF202 domain-containing protein</fullName>
    </recommendedName>
</protein>
<keyword evidence="1" id="KW-0472">Membrane</keyword>
<evidence type="ECO:0008006" key="4">
    <source>
        <dbReference type="Google" id="ProtNLM"/>
    </source>
</evidence>
<evidence type="ECO:0000256" key="1">
    <source>
        <dbReference type="SAM" id="Phobius"/>
    </source>
</evidence>
<dbReference type="AlphaFoldDB" id="A0A2S2E407"/>
<evidence type="ECO:0000313" key="3">
    <source>
        <dbReference type="Proteomes" id="UP000245728"/>
    </source>
</evidence>
<name>A0A2S2E407_9ALTE</name>
<accession>A0A2S2E407</accession>
<proteinExistence type="predicted"/>
<keyword evidence="1" id="KW-0812">Transmembrane</keyword>
<feature type="transmembrane region" description="Helical" evidence="1">
    <location>
        <begin position="54"/>
        <end position="72"/>
    </location>
</feature>